<reference evidence="2" key="1">
    <citation type="journal article" date="2014" name="Int. J. Syst. Evol. Microbiol.">
        <title>Complete genome sequence of Corynebacterium casei LMG S-19264T (=DSM 44701T), isolated from a smear-ripened cheese.</title>
        <authorList>
            <consortium name="US DOE Joint Genome Institute (JGI-PGF)"/>
            <person name="Walter F."/>
            <person name="Albersmeier A."/>
            <person name="Kalinowski J."/>
            <person name="Ruckert C."/>
        </authorList>
    </citation>
    <scope>NUCLEOTIDE SEQUENCE</scope>
    <source>
        <strain evidence="2">JCM 13064</strain>
    </source>
</reference>
<dbReference type="Proteomes" id="UP000645217">
    <property type="component" value="Unassembled WGS sequence"/>
</dbReference>
<keyword evidence="3" id="KW-1185">Reference proteome</keyword>
<evidence type="ECO:0000313" key="3">
    <source>
        <dbReference type="Proteomes" id="UP000645217"/>
    </source>
</evidence>
<proteinExistence type="predicted"/>
<reference evidence="2" key="2">
    <citation type="submission" date="2020-09" db="EMBL/GenBank/DDBJ databases">
        <authorList>
            <person name="Sun Q."/>
            <person name="Ohkuma M."/>
        </authorList>
    </citation>
    <scope>NUCLEOTIDE SEQUENCE</scope>
    <source>
        <strain evidence="2">JCM 13064</strain>
    </source>
</reference>
<evidence type="ECO:0000313" key="2">
    <source>
        <dbReference type="EMBL" id="GGL15006.1"/>
    </source>
</evidence>
<gene>
    <name evidence="2" type="ORF">GCM10007964_66290</name>
</gene>
<organism evidence="2 3">
    <name type="scientific">Sphaerisporangium melleum</name>
    <dbReference type="NCBI Taxonomy" id="321316"/>
    <lineage>
        <taxon>Bacteria</taxon>
        <taxon>Bacillati</taxon>
        <taxon>Actinomycetota</taxon>
        <taxon>Actinomycetes</taxon>
        <taxon>Streptosporangiales</taxon>
        <taxon>Streptosporangiaceae</taxon>
        <taxon>Sphaerisporangium</taxon>
    </lineage>
</organism>
<feature type="region of interest" description="Disordered" evidence="1">
    <location>
        <begin position="77"/>
        <end position="102"/>
    </location>
</feature>
<dbReference type="EMBL" id="BMNT01000050">
    <property type="protein sequence ID" value="GGL15006.1"/>
    <property type="molecule type" value="Genomic_DNA"/>
</dbReference>
<evidence type="ECO:0000256" key="1">
    <source>
        <dbReference type="SAM" id="MobiDB-lite"/>
    </source>
</evidence>
<name>A0A917RNE9_9ACTN</name>
<sequence length="102" mass="10247">MAGITGIPAFVPLCSRGLVGLSARAAHVPRPINGFIQSVIVQVVGVATLFVKWALSELQVECGSLLPGAQRLGAPVRGGPVDRGGVRGTPVEPGGRVAALAG</sequence>
<accession>A0A917RNE9</accession>
<protein>
    <submittedName>
        <fullName evidence="2">Uncharacterized protein</fullName>
    </submittedName>
</protein>
<dbReference type="AlphaFoldDB" id="A0A917RNE9"/>
<comment type="caution">
    <text evidence="2">The sequence shown here is derived from an EMBL/GenBank/DDBJ whole genome shotgun (WGS) entry which is preliminary data.</text>
</comment>